<gene>
    <name evidence="2" type="ORF">IDJ77_06125</name>
</gene>
<keyword evidence="1" id="KW-0472">Membrane</keyword>
<feature type="transmembrane region" description="Helical" evidence="1">
    <location>
        <begin position="154"/>
        <end position="178"/>
    </location>
</feature>
<keyword evidence="1" id="KW-0812">Transmembrane</keyword>
<feature type="transmembrane region" description="Helical" evidence="1">
    <location>
        <begin position="6"/>
        <end position="24"/>
    </location>
</feature>
<dbReference type="EMBL" id="JACWMY010000003">
    <property type="protein sequence ID" value="MBD1363381.1"/>
    <property type="molecule type" value="Genomic_DNA"/>
</dbReference>
<sequence length="218" mass="25598">MTFEIYFGFELFALFIALVKYRSLLESDYKFFIPFLVVIVLYETGSLYNKFSIGNNNMLATNFITTVEFAFYSFFIRNMLKSPFYKKVILITIFVCLGYNIINQFFIQGILKLNVSAIILQTIVIIFLTGVYFWELMQVSFSNSLSIVKLPGFWLCTGVLFFYLGEFLFFASFSYMAYKRSYDYYLLYRMISDIANAILYTCLIISFLCLNPIRKLSI</sequence>
<reference evidence="2 3" key="1">
    <citation type="submission" date="2020-09" db="EMBL/GenBank/DDBJ databases">
        <title>Novel species of Mucilaginibacter isolated from a glacier on the Tibetan Plateau.</title>
        <authorList>
            <person name="Liu Q."/>
            <person name="Xin Y.-H."/>
        </authorList>
    </citation>
    <scope>NUCLEOTIDE SEQUENCE [LARGE SCALE GENOMIC DNA]</scope>
    <source>
        <strain evidence="2 3">ZT4R22</strain>
    </source>
</reference>
<evidence type="ECO:0000256" key="1">
    <source>
        <dbReference type="SAM" id="Phobius"/>
    </source>
</evidence>
<dbReference type="RefSeq" id="WP_191188059.1">
    <property type="nucleotide sequence ID" value="NZ_JACWMY010000003.1"/>
</dbReference>
<name>A0ABR7WMJ6_9SPHI</name>
<feature type="transmembrane region" description="Helical" evidence="1">
    <location>
        <begin position="113"/>
        <end position="134"/>
    </location>
</feature>
<comment type="caution">
    <text evidence="2">The sequence shown here is derived from an EMBL/GenBank/DDBJ whole genome shotgun (WGS) entry which is preliminary data.</text>
</comment>
<evidence type="ECO:0008006" key="4">
    <source>
        <dbReference type="Google" id="ProtNLM"/>
    </source>
</evidence>
<accession>A0ABR7WMJ6</accession>
<feature type="transmembrane region" description="Helical" evidence="1">
    <location>
        <begin position="88"/>
        <end position="107"/>
    </location>
</feature>
<organism evidence="2 3">
    <name type="scientific">Mucilaginibacter pankratovii</name>
    <dbReference type="NCBI Taxonomy" id="2772110"/>
    <lineage>
        <taxon>Bacteria</taxon>
        <taxon>Pseudomonadati</taxon>
        <taxon>Bacteroidota</taxon>
        <taxon>Sphingobacteriia</taxon>
        <taxon>Sphingobacteriales</taxon>
        <taxon>Sphingobacteriaceae</taxon>
        <taxon>Mucilaginibacter</taxon>
    </lineage>
</organism>
<feature type="transmembrane region" description="Helical" evidence="1">
    <location>
        <begin position="31"/>
        <end position="51"/>
    </location>
</feature>
<keyword evidence="1" id="KW-1133">Transmembrane helix</keyword>
<keyword evidence="3" id="KW-1185">Reference proteome</keyword>
<evidence type="ECO:0000313" key="2">
    <source>
        <dbReference type="EMBL" id="MBD1363381.1"/>
    </source>
</evidence>
<feature type="transmembrane region" description="Helical" evidence="1">
    <location>
        <begin position="190"/>
        <end position="210"/>
    </location>
</feature>
<proteinExistence type="predicted"/>
<dbReference type="Proteomes" id="UP000606600">
    <property type="component" value="Unassembled WGS sequence"/>
</dbReference>
<evidence type="ECO:0000313" key="3">
    <source>
        <dbReference type="Proteomes" id="UP000606600"/>
    </source>
</evidence>
<feature type="transmembrane region" description="Helical" evidence="1">
    <location>
        <begin position="57"/>
        <end position="76"/>
    </location>
</feature>
<protein>
    <recommendedName>
        <fullName evidence="4">YhhN-like protein</fullName>
    </recommendedName>
</protein>